<accession>A0ABR4BUK4</accession>
<reference evidence="2 3" key="1">
    <citation type="journal article" date="2024" name="Commun. Biol.">
        <title>Comparative genomic analysis of thermophilic fungi reveals convergent evolutionary adaptations and gene losses.</title>
        <authorList>
            <person name="Steindorff A.S."/>
            <person name="Aguilar-Pontes M.V."/>
            <person name="Robinson A.J."/>
            <person name="Andreopoulos B."/>
            <person name="LaButti K."/>
            <person name="Kuo A."/>
            <person name="Mondo S."/>
            <person name="Riley R."/>
            <person name="Otillar R."/>
            <person name="Haridas S."/>
            <person name="Lipzen A."/>
            <person name="Grimwood J."/>
            <person name="Schmutz J."/>
            <person name="Clum A."/>
            <person name="Reid I.D."/>
            <person name="Moisan M.C."/>
            <person name="Butler G."/>
            <person name="Nguyen T.T.M."/>
            <person name="Dewar K."/>
            <person name="Conant G."/>
            <person name="Drula E."/>
            <person name="Henrissat B."/>
            <person name="Hansel C."/>
            <person name="Singer S."/>
            <person name="Hutchinson M.I."/>
            <person name="de Vries R.P."/>
            <person name="Natvig D.O."/>
            <person name="Powell A.J."/>
            <person name="Tsang A."/>
            <person name="Grigoriev I.V."/>
        </authorList>
    </citation>
    <scope>NUCLEOTIDE SEQUENCE [LARGE SCALE GENOMIC DNA]</scope>
    <source>
        <strain evidence="2 3">CBS 494.80</strain>
    </source>
</reference>
<evidence type="ECO:0000313" key="3">
    <source>
        <dbReference type="Proteomes" id="UP001595075"/>
    </source>
</evidence>
<comment type="caution">
    <text evidence="2">The sequence shown here is derived from an EMBL/GenBank/DDBJ whole genome shotgun (WGS) entry which is preliminary data.</text>
</comment>
<organism evidence="2 3">
    <name type="scientific">Oculimacula yallundae</name>
    <dbReference type="NCBI Taxonomy" id="86028"/>
    <lineage>
        <taxon>Eukaryota</taxon>
        <taxon>Fungi</taxon>
        <taxon>Dikarya</taxon>
        <taxon>Ascomycota</taxon>
        <taxon>Pezizomycotina</taxon>
        <taxon>Leotiomycetes</taxon>
        <taxon>Helotiales</taxon>
        <taxon>Ploettnerulaceae</taxon>
        <taxon>Oculimacula</taxon>
    </lineage>
</organism>
<evidence type="ECO:0000313" key="2">
    <source>
        <dbReference type="EMBL" id="KAL2060739.1"/>
    </source>
</evidence>
<dbReference type="EMBL" id="JAZHXI010000021">
    <property type="protein sequence ID" value="KAL2060739.1"/>
    <property type="molecule type" value="Genomic_DNA"/>
</dbReference>
<protein>
    <submittedName>
        <fullName evidence="2">Uncharacterized protein</fullName>
    </submittedName>
</protein>
<dbReference type="Proteomes" id="UP001595075">
    <property type="component" value="Unassembled WGS sequence"/>
</dbReference>
<sequence length="229" mass="26013">MRLLSLATFAFAANISVTSAYELDQHRDSEGRTNRTGGFNLMILSSNSTFNGSLLDLCHELPLYQSLCPSSRRSYAEGFAPPPPKPYQKRFFLDQSASNERESWRKDQSNSDLTHGNLLWAYDHLPAILRMGLHGGSCTNVHLALFGTTEQIVTFDKDGMLYIRSQKDENITPTGSWTFEPKVYNNWYICKTQYNYLQETVNWVSGGEPINPSCQKIEIKRVPEVQSQT</sequence>
<name>A0ABR4BUK4_9HELO</name>
<proteinExistence type="predicted"/>
<evidence type="ECO:0000256" key="1">
    <source>
        <dbReference type="SAM" id="SignalP"/>
    </source>
</evidence>
<gene>
    <name evidence="2" type="ORF">VTL71DRAFT_9380</name>
</gene>
<keyword evidence="3" id="KW-1185">Reference proteome</keyword>
<feature type="signal peptide" evidence="1">
    <location>
        <begin position="1"/>
        <end position="20"/>
    </location>
</feature>
<feature type="chain" id="PRO_5046145857" evidence="1">
    <location>
        <begin position="21"/>
        <end position="229"/>
    </location>
</feature>
<keyword evidence="1" id="KW-0732">Signal</keyword>